<protein>
    <submittedName>
        <fullName evidence="1">Uncharacterized protein</fullName>
    </submittedName>
</protein>
<keyword evidence="2" id="KW-1185">Reference proteome</keyword>
<comment type="caution">
    <text evidence="1">The sequence shown here is derived from an EMBL/GenBank/DDBJ whole genome shotgun (WGS) entry which is preliminary data.</text>
</comment>
<organism evidence="1 2">
    <name type="scientific">Cryptococcus tetragattii IND107</name>
    <dbReference type="NCBI Taxonomy" id="1296105"/>
    <lineage>
        <taxon>Eukaryota</taxon>
        <taxon>Fungi</taxon>
        <taxon>Dikarya</taxon>
        <taxon>Basidiomycota</taxon>
        <taxon>Agaricomycotina</taxon>
        <taxon>Tremellomycetes</taxon>
        <taxon>Tremellales</taxon>
        <taxon>Cryptococcaceae</taxon>
        <taxon>Cryptococcus</taxon>
        <taxon>Cryptococcus gattii species complex</taxon>
    </lineage>
</organism>
<dbReference type="Proteomes" id="UP000054399">
    <property type="component" value="Unassembled WGS sequence"/>
</dbReference>
<gene>
    <name evidence="1" type="ORF">I308_105146</name>
</gene>
<reference evidence="1" key="1">
    <citation type="submission" date="2015-01" db="EMBL/GenBank/DDBJ databases">
        <authorList>
            <consortium name="The Broad Institute Genomics Platform"/>
            <person name="Cuomo C."/>
            <person name="Litvintseva A."/>
            <person name="Chen Y."/>
            <person name="Heitman J."/>
            <person name="Sun S."/>
            <person name="Springer D."/>
            <person name="Dromer F."/>
            <person name="Young S."/>
            <person name="Zeng Q."/>
            <person name="Gargeya S."/>
            <person name="Abouelleil A."/>
            <person name="Alvarado L."/>
            <person name="Chapman S.B."/>
            <person name="Gainer-Dewar J."/>
            <person name="Goldberg J."/>
            <person name="Griggs A."/>
            <person name="Gujja S."/>
            <person name="Hansen M."/>
            <person name="Howarth C."/>
            <person name="Imamovic A."/>
            <person name="Larimer J."/>
            <person name="Murphy C."/>
            <person name="Naylor J."/>
            <person name="Pearson M."/>
            <person name="Priest M."/>
            <person name="Roberts A."/>
            <person name="Saif S."/>
            <person name="Shea T."/>
            <person name="Sykes S."/>
            <person name="Wortman J."/>
            <person name="Nusbaum C."/>
            <person name="Birren B."/>
        </authorList>
    </citation>
    <scope>NUCLEOTIDE SEQUENCE</scope>
    <source>
        <strain evidence="1">IND107</strain>
    </source>
</reference>
<reference evidence="1" key="2">
    <citation type="submission" date="2024-01" db="EMBL/GenBank/DDBJ databases">
        <title>Comparative genomics of Cryptococcus and Kwoniella reveals pathogenesis evolution and contrasting modes of karyotype evolution via chromosome fusion or intercentromeric recombination.</title>
        <authorList>
            <person name="Coelho M.A."/>
            <person name="David-Palma M."/>
            <person name="Shea T."/>
            <person name="Bowers K."/>
            <person name="Mcginley-Smith S."/>
            <person name="Mohammad A.W."/>
            <person name="Gnirke A."/>
            <person name="Yurkov A.M."/>
            <person name="Nowrousian M."/>
            <person name="Sun S."/>
            <person name="Cuomo C.A."/>
            <person name="Heitman J."/>
        </authorList>
    </citation>
    <scope>NUCLEOTIDE SEQUENCE</scope>
    <source>
        <strain evidence="1">IND107</strain>
    </source>
</reference>
<sequence>MLEEPSAPLSRRKGQAPFGRSLLLHTIRGQDLNLPLTALASNCYRHCPPLFITASHPAIKSIFPVATDSDPSATYGVLIRLLGVPVDLHTQRTIRSYPKARLIVTEAIKSIQIGPLDNGKGEQNSAFDQVETSNLWSNRTVCTLAQPGRFQVSGSIRRRSRQTRKDTRLVLDGGAEATKGT</sequence>
<dbReference type="RefSeq" id="XP_066612250.1">
    <property type="nucleotide sequence ID" value="XM_066759603.1"/>
</dbReference>
<accession>A0ABR3BN33</accession>
<dbReference type="GeneID" id="91992002"/>
<evidence type="ECO:0000313" key="1">
    <source>
        <dbReference type="EMBL" id="KAL0243883.1"/>
    </source>
</evidence>
<dbReference type="EMBL" id="ATAM02000009">
    <property type="protein sequence ID" value="KAL0243883.1"/>
    <property type="molecule type" value="Genomic_DNA"/>
</dbReference>
<name>A0ABR3BN33_9TREE</name>
<evidence type="ECO:0000313" key="2">
    <source>
        <dbReference type="Proteomes" id="UP000054399"/>
    </source>
</evidence>
<proteinExistence type="predicted"/>